<dbReference type="GO" id="GO:0061630">
    <property type="term" value="F:ubiquitin protein ligase activity"/>
    <property type="evidence" value="ECO:0007669"/>
    <property type="project" value="UniProtKB-EC"/>
</dbReference>
<evidence type="ECO:0000313" key="15">
    <source>
        <dbReference type="Proteomes" id="UP001177140"/>
    </source>
</evidence>
<evidence type="ECO:0000256" key="1">
    <source>
        <dbReference type="ARBA" id="ARBA00000900"/>
    </source>
</evidence>
<comment type="caution">
    <text evidence="14">The sequence shown here is derived from an EMBL/GenBank/DDBJ whole genome shotgun (WGS) entry which is preliminary data.</text>
</comment>
<dbReference type="PANTHER" id="PTHR45977:SF4">
    <property type="entry name" value="RING-TYPE DOMAIN-CONTAINING PROTEIN"/>
    <property type="match status" value="1"/>
</dbReference>
<evidence type="ECO:0000256" key="7">
    <source>
        <dbReference type="ARBA" id="ARBA00022771"/>
    </source>
</evidence>
<dbReference type="CDD" id="cd16454">
    <property type="entry name" value="RING-H2_PA-TM-RING"/>
    <property type="match status" value="1"/>
</dbReference>
<feature type="domain" description="RING-type" evidence="13">
    <location>
        <begin position="124"/>
        <end position="165"/>
    </location>
</feature>
<keyword evidence="9" id="KW-0862">Zinc</keyword>
<dbReference type="PANTHER" id="PTHR45977">
    <property type="entry name" value="TARGET OF ERK KINASE MPK-1"/>
    <property type="match status" value="1"/>
</dbReference>
<keyword evidence="7 12" id="KW-0863">Zinc-finger</keyword>
<dbReference type="GO" id="GO:0016020">
    <property type="term" value="C:membrane"/>
    <property type="evidence" value="ECO:0007669"/>
    <property type="project" value="UniProtKB-SubCell"/>
</dbReference>
<dbReference type="InterPro" id="IPR013083">
    <property type="entry name" value="Znf_RING/FYVE/PHD"/>
</dbReference>
<dbReference type="GO" id="GO:0006511">
    <property type="term" value="P:ubiquitin-dependent protein catabolic process"/>
    <property type="evidence" value="ECO:0007669"/>
    <property type="project" value="TreeGrafter"/>
</dbReference>
<evidence type="ECO:0000256" key="10">
    <source>
        <dbReference type="ARBA" id="ARBA00022989"/>
    </source>
</evidence>
<dbReference type="GO" id="GO:0016567">
    <property type="term" value="P:protein ubiquitination"/>
    <property type="evidence" value="ECO:0007669"/>
    <property type="project" value="TreeGrafter"/>
</dbReference>
<evidence type="ECO:0000256" key="12">
    <source>
        <dbReference type="PROSITE-ProRule" id="PRU00175"/>
    </source>
</evidence>
<evidence type="ECO:0000256" key="4">
    <source>
        <dbReference type="ARBA" id="ARBA00022679"/>
    </source>
</evidence>
<keyword evidence="4" id="KW-0808">Transferase</keyword>
<gene>
    <name evidence="14" type="ORF">MKW94_015898</name>
</gene>
<evidence type="ECO:0000256" key="3">
    <source>
        <dbReference type="ARBA" id="ARBA00012483"/>
    </source>
</evidence>
<dbReference type="GO" id="GO:0008270">
    <property type="term" value="F:zinc ion binding"/>
    <property type="evidence" value="ECO:0007669"/>
    <property type="project" value="UniProtKB-KW"/>
</dbReference>
<sequence>MVKNLHYQLFGILSPPSPSSVVSRQIQVQDAQVRAGGSSDPLQGQSELLLPSSLEIAARGGLQEFETLGVVDSYNVSPAPSMSEDEINALPVHKHRFTGQERQSNQVHEEAQASAKAPEDELTCSVCLEQVNEGEIIRTLPCLHQFHSTCIDPWLRQQGTCPVCKFKANEWQENDVNTGVY</sequence>
<evidence type="ECO:0000256" key="2">
    <source>
        <dbReference type="ARBA" id="ARBA00004141"/>
    </source>
</evidence>
<dbReference type="EC" id="2.3.2.27" evidence="3"/>
<protein>
    <recommendedName>
        <fullName evidence="3">RING-type E3 ubiquitin transferase</fullName>
        <ecNumber evidence="3">2.3.2.27</ecNumber>
    </recommendedName>
</protein>
<keyword evidence="6" id="KW-0479">Metal-binding</keyword>
<keyword evidence="8" id="KW-0833">Ubl conjugation pathway</keyword>
<evidence type="ECO:0000256" key="6">
    <source>
        <dbReference type="ARBA" id="ARBA00022723"/>
    </source>
</evidence>
<evidence type="ECO:0000256" key="5">
    <source>
        <dbReference type="ARBA" id="ARBA00022692"/>
    </source>
</evidence>
<dbReference type="SMART" id="SM00184">
    <property type="entry name" value="RING"/>
    <property type="match status" value="1"/>
</dbReference>
<keyword evidence="15" id="KW-1185">Reference proteome</keyword>
<dbReference type="InterPro" id="IPR001841">
    <property type="entry name" value="Znf_RING"/>
</dbReference>
<comment type="catalytic activity">
    <reaction evidence="1">
        <text>S-ubiquitinyl-[E2 ubiquitin-conjugating enzyme]-L-cysteine + [acceptor protein]-L-lysine = [E2 ubiquitin-conjugating enzyme]-L-cysteine + N(6)-ubiquitinyl-[acceptor protein]-L-lysine.</text>
        <dbReference type="EC" id="2.3.2.27"/>
    </reaction>
</comment>
<dbReference type="Proteomes" id="UP001177140">
    <property type="component" value="Unassembled WGS sequence"/>
</dbReference>
<keyword evidence="10" id="KW-1133">Transmembrane helix</keyword>
<dbReference type="EMBL" id="JAJJMA010011311">
    <property type="protein sequence ID" value="MCL7022463.1"/>
    <property type="molecule type" value="Genomic_DNA"/>
</dbReference>
<evidence type="ECO:0000256" key="9">
    <source>
        <dbReference type="ARBA" id="ARBA00022833"/>
    </source>
</evidence>
<evidence type="ECO:0000259" key="13">
    <source>
        <dbReference type="PROSITE" id="PS50089"/>
    </source>
</evidence>
<dbReference type="PROSITE" id="PS50089">
    <property type="entry name" value="ZF_RING_2"/>
    <property type="match status" value="1"/>
</dbReference>
<keyword evidence="11" id="KW-0472">Membrane</keyword>
<evidence type="ECO:0000313" key="14">
    <source>
        <dbReference type="EMBL" id="MCL7022463.1"/>
    </source>
</evidence>
<accession>A0AA41RV25</accession>
<dbReference type="Gene3D" id="3.30.40.10">
    <property type="entry name" value="Zinc/RING finger domain, C3HC4 (zinc finger)"/>
    <property type="match status" value="1"/>
</dbReference>
<organism evidence="14 15">
    <name type="scientific">Papaver nudicaule</name>
    <name type="common">Iceland poppy</name>
    <dbReference type="NCBI Taxonomy" id="74823"/>
    <lineage>
        <taxon>Eukaryota</taxon>
        <taxon>Viridiplantae</taxon>
        <taxon>Streptophyta</taxon>
        <taxon>Embryophyta</taxon>
        <taxon>Tracheophyta</taxon>
        <taxon>Spermatophyta</taxon>
        <taxon>Magnoliopsida</taxon>
        <taxon>Ranunculales</taxon>
        <taxon>Papaveraceae</taxon>
        <taxon>Papaveroideae</taxon>
        <taxon>Papaver</taxon>
    </lineage>
</organism>
<comment type="subcellular location">
    <subcellularLocation>
        <location evidence="2">Membrane</location>
        <topology evidence="2">Multi-pass membrane protein</topology>
    </subcellularLocation>
</comment>
<proteinExistence type="predicted"/>
<dbReference type="SUPFAM" id="SSF57850">
    <property type="entry name" value="RING/U-box"/>
    <property type="match status" value="1"/>
</dbReference>
<name>A0AA41RV25_PAPNU</name>
<dbReference type="AlphaFoldDB" id="A0AA41RV25"/>
<keyword evidence="5" id="KW-0812">Transmembrane</keyword>
<evidence type="ECO:0000256" key="8">
    <source>
        <dbReference type="ARBA" id="ARBA00022786"/>
    </source>
</evidence>
<reference evidence="14" key="1">
    <citation type="submission" date="2022-03" db="EMBL/GenBank/DDBJ databases">
        <title>A functionally conserved STORR gene fusion in Papaver species that diverged 16.8 million years ago.</title>
        <authorList>
            <person name="Catania T."/>
        </authorList>
    </citation>
    <scope>NUCLEOTIDE SEQUENCE</scope>
    <source>
        <strain evidence="14">S-191538</strain>
    </source>
</reference>
<dbReference type="Pfam" id="PF13639">
    <property type="entry name" value="zf-RING_2"/>
    <property type="match status" value="1"/>
</dbReference>
<evidence type="ECO:0000256" key="11">
    <source>
        <dbReference type="ARBA" id="ARBA00023136"/>
    </source>
</evidence>